<dbReference type="Proteomes" id="UP001279734">
    <property type="component" value="Unassembled WGS sequence"/>
</dbReference>
<gene>
    <name evidence="1" type="ORF">Nepgr_005313</name>
</gene>
<name>A0AAD3S3F8_NEPGR</name>
<dbReference type="AlphaFoldDB" id="A0AAD3S3F8"/>
<protein>
    <submittedName>
        <fullName evidence="1">Uncharacterized protein</fullName>
    </submittedName>
</protein>
<comment type="caution">
    <text evidence="1">The sequence shown here is derived from an EMBL/GenBank/DDBJ whole genome shotgun (WGS) entry which is preliminary data.</text>
</comment>
<accession>A0AAD3S3F8</accession>
<sequence length="87" mass="9046">MDSCFHPVCFGIKVCPGGAENAAETSADAALCVAVNVPIKPAVGFLNLQLVADGNFAADAVMIYMWVSALLLMHGQLNGIEAGFSFL</sequence>
<proteinExistence type="predicted"/>
<evidence type="ECO:0000313" key="2">
    <source>
        <dbReference type="Proteomes" id="UP001279734"/>
    </source>
</evidence>
<dbReference type="EMBL" id="BSYO01000004">
    <property type="protein sequence ID" value="GMH03474.1"/>
    <property type="molecule type" value="Genomic_DNA"/>
</dbReference>
<reference evidence="1" key="1">
    <citation type="submission" date="2023-05" db="EMBL/GenBank/DDBJ databases">
        <title>Nepenthes gracilis genome sequencing.</title>
        <authorList>
            <person name="Fukushima K."/>
        </authorList>
    </citation>
    <scope>NUCLEOTIDE SEQUENCE</scope>
    <source>
        <strain evidence="1">SING2019-196</strain>
    </source>
</reference>
<organism evidence="1 2">
    <name type="scientific">Nepenthes gracilis</name>
    <name type="common">Slender pitcher plant</name>
    <dbReference type="NCBI Taxonomy" id="150966"/>
    <lineage>
        <taxon>Eukaryota</taxon>
        <taxon>Viridiplantae</taxon>
        <taxon>Streptophyta</taxon>
        <taxon>Embryophyta</taxon>
        <taxon>Tracheophyta</taxon>
        <taxon>Spermatophyta</taxon>
        <taxon>Magnoliopsida</taxon>
        <taxon>eudicotyledons</taxon>
        <taxon>Gunneridae</taxon>
        <taxon>Pentapetalae</taxon>
        <taxon>Caryophyllales</taxon>
        <taxon>Nepenthaceae</taxon>
        <taxon>Nepenthes</taxon>
    </lineage>
</organism>
<keyword evidence="2" id="KW-1185">Reference proteome</keyword>
<evidence type="ECO:0000313" key="1">
    <source>
        <dbReference type="EMBL" id="GMH03474.1"/>
    </source>
</evidence>